<dbReference type="SUPFAM" id="SSF50022">
    <property type="entry name" value="ISP domain"/>
    <property type="match status" value="1"/>
</dbReference>
<name>A0A382C2A5_9ZZZZ</name>
<accession>A0A382C2A5</accession>
<dbReference type="PANTHER" id="PTHR21266">
    <property type="entry name" value="IRON-SULFUR DOMAIN CONTAINING PROTEIN"/>
    <property type="match status" value="1"/>
</dbReference>
<dbReference type="GO" id="GO:0046872">
    <property type="term" value="F:metal ion binding"/>
    <property type="evidence" value="ECO:0007669"/>
    <property type="project" value="UniProtKB-KW"/>
</dbReference>
<dbReference type="GO" id="GO:0051537">
    <property type="term" value="F:2 iron, 2 sulfur cluster binding"/>
    <property type="evidence" value="ECO:0007669"/>
    <property type="project" value="UniProtKB-KW"/>
</dbReference>
<feature type="domain" description="Rieske" evidence="6">
    <location>
        <begin position="40"/>
        <end position="148"/>
    </location>
</feature>
<proteinExistence type="predicted"/>
<dbReference type="AlphaFoldDB" id="A0A382C2A5"/>
<protein>
    <recommendedName>
        <fullName evidence="6">Rieske domain-containing protein</fullName>
    </recommendedName>
</protein>
<dbReference type="Gene3D" id="2.102.10.10">
    <property type="entry name" value="Rieske [2Fe-2S] iron-sulphur domain"/>
    <property type="match status" value="1"/>
</dbReference>
<gene>
    <name evidence="7" type="ORF">METZ01_LOCUS172725</name>
</gene>
<evidence type="ECO:0000256" key="2">
    <source>
        <dbReference type="ARBA" id="ARBA00022723"/>
    </source>
</evidence>
<dbReference type="InterPro" id="IPR017941">
    <property type="entry name" value="Rieske_2Fe-2S"/>
</dbReference>
<dbReference type="PROSITE" id="PS51296">
    <property type="entry name" value="RIESKE"/>
    <property type="match status" value="1"/>
</dbReference>
<dbReference type="Pfam" id="PF00355">
    <property type="entry name" value="Rieske"/>
    <property type="match status" value="1"/>
</dbReference>
<keyword evidence="3" id="KW-0560">Oxidoreductase</keyword>
<dbReference type="InterPro" id="IPR050584">
    <property type="entry name" value="Cholesterol_7-desaturase"/>
</dbReference>
<dbReference type="PANTHER" id="PTHR21266:SF59">
    <property type="entry name" value="BLR4922 PROTEIN"/>
    <property type="match status" value="1"/>
</dbReference>
<sequence>MSLDKDIYKGYAQARPLGYDQQISHTDYGTPGGEYLRRYWHPVALTAEVKTTPLQIKILGEDLIIFKTTESKIGLVHKNCPHRRTSLFYGKCESKGIRCCYHGWLFSPDGEILETPGENPNSKQAEQLRKKFKLGAYPIKEFNGIVFTYMGPPKKMPEFPHYDAYEIPNITRRPYKINYNCNWIQVLDAIMDPVHTSFLHGQSSGIQFSEGFAELGEIEFFERGMQYLGAHIRRVDDNVWVRVNELILPNFTQAGSAFATDGTKSRYFGRSSFTRWVVPVDDNHCVAIAWANFGERGDPIEYNNKEGCERIEGGEIIDRSWEEKQKSPGDTEAVEGMGSISAHKSEHLMPTDQGVMAYRKHIRKSIKALQEGIEPKQPKNNGEIIKTYGQDTVLRVPKRNIDDRKFIKSIGSVVMKLQFDSEKMPIKDRDSFIINELSNMEKNGTF</sequence>
<keyword evidence="5" id="KW-0411">Iron-sulfur</keyword>
<dbReference type="Gene3D" id="3.90.380.10">
    <property type="entry name" value="Naphthalene 1,2-dioxygenase Alpha Subunit, Chain A, domain 1"/>
    <property type="match status" value="1"/>
</dbReference>
<reference evidence="7" key="1">
    <citation type="submission" date="2018-05" db="EMBL/GenBank/DDBJ databases">
        <authorList>
            <person name="Lanie J.A."/>
            <person name="Ng W.-L."/>
            <person name="Kazmierczak K.M."/>
            <person name="Andrzejewski T.M."/>
            <person name="Davidsen T.M."/>
            <person name="Wayne K.J."/>
            <person name="Tettelin H."/>
            <person name="Glass J.I."/>
            <person name="Rusch D."/>
            <person name="Podicherti R."/>
            <person name="Tsui H.-C.T."/>
            <person name="Winkler M.E."/>
        </authorList>
    </citation>
    <scope>NUCLEOTIDE SEQUENCE</scope>
</reference>
<evidence type="ECO:0000256" key="4">
    <source>
        <dbReference type="ARBA" id="ARBA00023004"/>
    </source>
</evidence>
<evidence type="ECO:0000259" key="6">
    <source>
        <dbReference type="PROSITE" id="PS51296"/>
    </source>
</evidence>
<organism evidence="7">
    <name type="scientific">marine metagenome</name>
    <dbReference type="NCBI Taxonomy" id="408172"/>
    <lineage>
        <taxon>unclassified sequences</taxon>
        <taxon>metagenomes</taxon>
        <taxon>ecological metagenomes</taxon>
    </lineage>
</organism>
<evidence type="ECO:0000256" key="5">
    <source>
        <dbReference type="ARBA" id="ARBA00023014"/>
    </source>
</evidence>
<dbReference type="GO" id="GO:0016491">
    <property type="term" value="F:oxidoreductase activity"/>
    <property type="evidence" value="ECO:0007669"/>
    <property type="project" value="UniProtKB-KW"/>
</dbReference>
<dbReference type="CDD" id="cd08878">
    <property type="entry name" value="RHO_alpha_C_DMO-like"/>
    <property type="match status" value="1"/>
</dbReference>
<dbReference type="EMBL" id="UINC01032352">
    <property type="protein sequence ID" value="SVB19871.1"/>
    <property type="molecule type" value="Genomic_DNA"/>
</dbReference>
<evidence type="ECO:0000313" key="7">
    <source>
        <dbReference type="EMBL" id="SVB19871.1"/>
    </source>
</evidence>
<keyword evidence="1" id="KW-0001">2Fe-2S</keyword>
<keyword evidence="2" id="KW-0479">Metal-binding</keyword>
<dbReference type="SUPFAM" id="SSF55961">
    <property type="entry name" value="Bet v1-like"/>
    <property type="match status" value="1"/>
</dbReference>
<evidence type="ECO:0000256" key="3">
    <source>
        <dbReference type="ARBA" id="ARBA00023002"/>
    </source>
</evidence>
<dbReference type="InterPro" id="IPR036922">
    <property type="entry name" value="Rieske_2Fe-2S_sf"/>
</dbReference>
<evidence type="ECO:0000256" key="1">
    <source>
        <dbReference type="ARBA" id="ARBA00022714"/>
    </source>
</evidence>
<keyword evidence="4" id="KW-0408">Iron</keyword>